<feature type="region of interest" description="Disordered" evidence="1">
    <location>
        <begin position="158"/>
        <end position="191"/>
    </location>
</feature>
<dbReference type="NCBIfam" id="TIGR03358">
    <property type="entry name" value="VI_chp_5"/>
    <property type="match status" value="1"/>
</dbReference>
<keyword evidence="3" id="KW-1185">Reference proteome</keyword>
<accession>A0A4V6QD48</accession>
<dbReference type="PANTHER" id="PTHR35850">
    <property type="entry name" value="CYTOPLASMIC PROTEIN-RELATED"/>
    <property type="match status" value="1"/>
</dbReference>
<proteinExistence type="predicted"/>
<organism evidence="2 3">
    <name type="scientific">Paraburkholderia rhizosphaerae</name>
    <dbReference type="NCBI Taxonomy" id="480658"/>
    <lineage>
        <taxon>Bacteria</taxon>
        <taxon>Pseudomonadati</taxon>
        <taxon>Pseudomonadota</taxon>
        <taxon>Betaproteobacteria</taxon>
        <taxon>Burkholderiales</taxon>
        <taxon>Burkholderiaceae</taxon>
        <taxon>Paraburkholderia</taxon>
    </lineage>
</organism>
<evidence type="ECO:0000256" key="1">
    <source>
        <dbReference type="SAM" id="MobiDB-lite"/>
    </source>
</evidence>
<reference evidence="2 3" key="1">
    <citation type="submission" date="2019-03" db="EMBL/GenBank/DDBJ databases">
        <title>Genomic Encyclopedia of Type Strains, Phase III (KMG-III): the genomes of soil and plant-associated and newly described type strains.</title>
        <authorList>
            <person name="Whitman W."/>
        </authorList>
    </citation>
    <scope>NUCLEOTIDE SEQUENCE [LARGE SCALE GENOMIC DNA]</scope>
    <source>
        <strain evidence="2 3">LMG 29544</strain>
    </source>
</reference>
<comment type="caution">
    <text evidence="2">The sequence shown here is derived from an EMBL/GenBank/DDBJ whole genome shotgun (WGS) entry which is preliminary data.</text>
</comment>
<dbReference type="Proteomes" id="UP000295509">
    <property type="component" value="Unassembled WGS sequence"/>
</dbReference>
<gene>
    <name evidence="2" type="ORF">BX592_10739</name>
</gene>
<dbReference type="PIRSF" id="PIRSF028301">
    <property type="entry name" value="UCP028301"/>
    <property type="match status" value="1"/>
</dbReference>
<dbReference type="InterPro" id="IPR008312">
    <property type="entry name" value="T6SS_TssB1"/>
</dbReference>
<dbReference type="Pfam" id="PF05591">
    <property type="entry name" value="T6SS_VipA"/>
    <property type="match status" value="1"/>
</dbReference>
<evidence type="ECO:0000313" key="2">
    <source>
        <dbReference type="EMBL" id="TDY51471.1"/>
    </source>
</evidence>
<dbReference type="PANTHER" id="PTHR35850:SF1">
    <property type="entry name" value="TYPE VI SECRETION SYSTEM SHEATH PROTEIN TSSB1"/>
    <property type="match status" value="1"/>
</dbReference>
<sequence length="191" mass="20882">MSNSLQKWIGRNRPPRVQITYDVEIGDAVEKRELPLVVGLLADLSGQPAEPLPKLKERRFVEIDRDNFDEIMGKIHPRLDLSVPDTAKGEGNLKVELQFSEFADFHPENIVNQVPRLAKLLEARQQLRDLLAKLDGNDELDSMLDRIIQSTEELKKVQSLAQAGEPAAAAAEPAGETAGAAPDAASGTPAS</sequence>
<feature type="compositionally biased region" description="Low complexity" evidence="1">
    <location>
        <begin position="161"/>
        <end position="191"/>
    </location>
</feature>
<name>A0A4V6QD48_9BURK</name>
<protein>
    <submittedName>
        <fullName evidence="2">Type VI secretion system protein ImpB</fullName>
    </submittedName>
</protein>
<dbReference type="AlphaFoldDB" id="A0A4V6QD48"/>
<dbReference type="OrthoDB" id="9789942at2"/>
<evidence type="ECO:0000313" key="3">
    <source>
        <dbReference type="Proteomes" id="UP000295509"/>
    </source>
</evidence>
<dbReference type="EMBL" id="SORE01000007">
    <property type="protein sequence ID" value="TDY51471.1"/>
    <property type="molecule type" value="Genomic_DNA"/>
</dbReference>
<dbReference type="RefSeq" id="WP_134191815.1">
    <property type="nucleotide sequence ID" value="NZ_JBHLUW010000046.1"/>
</dbReference>